<dbReference type="PANTHER" id="PTHR21445:SF0">
    <property type="entry name" value="APURINIC-APYRIMIDINIC ENDONUCLEASE"/>
    <property type="match status" value="1"/>
</dbReference>
<dbReference type="RefSeq" id="WP_145370048.1">
    <property type="nucleotide sequence ID" value="NZ_CP036275.1"/>
</dbReference>
<comment type="catalytic activity">
    <reaction evidence="9">
        <text>Endonucleolytic cleavage to 5'-phosphooligonucleotide end-products.</text>
        <dbReference type="EC" id="3.1.21.2"/>
    </reaction>
</comment>
<dbReference type="GO" id="GO:0003677">
    <property type="term" value="F:DNA binding"/>
    <property type="evidence" value="ECO:0007669"/>
    <property type="project" value="InterPro"/>
</dbReference>
<evidence type="ECO:0000313" key="12">
    <source>
        <dbReference type="Proteomes" id="UP000320496"/>
    </source>
</evidence>
<evidence type="ECO:0000256" key="9">
    <source>
        <dbReference type="HAMAP-Rule" id="MF_00152"/>
    </source>
</evidence>
<dbReference type="GO" id="GO:0003906">
    <property type="term" value="F:DNA-(apurinic or apyrimidinic site) endonuclease activity"/>
    <property type="evidence" value="ECO:0007669"/>
    <property type="project" value="TreeGrafter"/>
</dbReference>
<dbReference type="GO" id="GO:0008833">
    <property type="term" value="F:deoxyribonuclease IV (phage-T4-induced) activity"/>
    <property type="evidence" value="ECO:0007669"/>
    <property type="project" value="UniProtKB-UniRule"/>
</dbReference>
<keyword evidence="7 9" id="KW-0862">Zinc</keyword>
<dbReference type="HAMAP" id="MF_00152">
    <property type="entry name" value="Nfo"/>
    <property type="match status" value="1"/>
</dbReference>
<reference evidence="11 12" key="1">
    <citation type="submission" date="2019-02" db="EMBL/GenBank/DDBJ databases">
        <title>Deep-cultivation of Planctomycetes and their phenomic and genomic characterization uncovers novel biology.</title>
        <authorList>
            <person name="Wiegand S."/>
            <person name="Jogler M."/>
            <person name="Boedeker C."/>
            <person name="Pinto D."/>
            <person name="Vollmers J."/>
            <person name="Rivas-Marin E."/>
            <person name="Kohn T."/>
            <person name="Peeters S.H."/>
            <person name="Heuer A."/>
            <person name="Rast P."/>
            <person name="Oberbeckmann S."/>
            <person name="Bunk B."/>
            <person name="Jeske O."/>
            <person name="Meyerdierks A."/>
            <person name="Storesund J.E."/>
            <person name="Kallscheuer N."/>
            <person name="Luecker S."/>
            <person name="Lage O.M."/>
            <person name="Pohl T."/>
            <person name="Merkel B.J."/>
            <person name="Hornburger P."/>
            <person name="Mueller R.-W."/>
            <person name="Bruemmer F."/>
            <person name="Labrenz M."/>
            <person name="Spormann A.M."/>
            <person name="Op den Camp H."/>
            <person name="Overmann J."/>
            <person name="Amann R."/>
            <person name="Jetten M.S.M."/>
            <person name="Mascher T."/>
            <person name="Medema M.H."/>
            <person name="Devos D.P."/>
            <person name="Kaster A.-K."/>
            <person name="Ovreas L."/>
            <person name="Rohde M."/>
            <person name="Galperin M.Y."/>
            <person name="Jogler C."/>
        </authorList>
    </citation>
    <scope>NUCLEOTIDE SEQUENCE [LARGE SCALE GENOMIC DNA]</scope>
    <source>
        <strain evidence="11 12">Mal4</strain>
    </source>
</reference>
<keyword evidence="12" id="KW-1185">Reference proteome</keyword>
<feature type="binding site" evidence="9">
    <location>
        <position position="260"/>
    </location>
    <ligand>
        <name>Zn(2+)</name>
        <dbReference type="ChEBI" id="CHEBI:29105"/>
        <label>2</label>
    </ligand>
</feature>
<dbReference type="EC" id="3.1.21.2" evidence="9"/>
<feature type="binding site" evidence="9">
    <location>
        <position position="107"/>
    </location>
    <ligand>
        <name>Zn(2+)</name>
        <dbReference type="ChEBI" id="CHEBI:29105"/>
        <label>1</label>
    </ligand>
</feature>
<feature type="binding site" evidence="9">
    <location>
        <position position="215"/>
    </location>
    <ligand>
        <name>Zn(2+)</name>
        <dbReference type="ChEBI" id="CHEBI:29105"/>
        <label>2</label>
    </ligand>
</feature>
<evidence type="ECO:0000256" key="8">
    <source>
        <dbReference type="ARBA" id="ARBA00023204"/>
    </source>
</evidence>
<comment type="function">
    <text evidence="9">Endonuclease IV plays a role in DNA repair. It cleaves phosphodiester bonds at apurinic or apyrimidinic (AP) sites, generating a 3'-hydroxyl group and a 5'-terminal sugar phosphate.</text>
</comment>
<feature type="binding site" evidence="9">
    <location>
        <position position="230"/>
    </location>
    <ligand>
        <name>Zn(2+)</name>
        <dbReference type="ChEBI" id="CHEBI:29105"/>
        <label>3</label>
    </ligand>
</feature>
<feature type="binding site" evidence="9">
    <location>
        <position position="178"/>
    </location>
    <ligand>
        <name>Zn(2+)</name>
        <dbReference type="ChEBI" id="CHEBI:29105"/>
        <label>2</label>
    </ligand>
</feature>
<organism evidence="11 12">
    <name type="scientific">Maioricimonas rarisocia</name>
    <dbReference type="NCBI Taxonomy" id="2528026"/>
    <lineage>
        <taxon>Bacteria</taxon>
        <taxon>Pseudomonadati</taxon>
        <taxon>Planctomycetota</taxon>
        <taxon>Planctomycetia</taxon>
        <taxon>Planctomycetales</taxon>
        <taxon>Planctomycetaceae</taxon>
        <taxon>Maioricimonas</taxon>
    </lineage>
</organism>
<evidence type="ECO:0000259" key="10">
    <source>
        <dbReference type="Pfam" id="PF01261"/>
    </source>
</evidence>
<dbReference type="InterPro" id="IPR013022">
    <property type="entry name" value="Xyl_isomerase-like_TIM-brl"/>
</dbReference>
<dbReference type="InterPro" id="IPR018246">
    <property type="entry name" value="AP_endonuc_F2_Zn_BS"/>
</dbReference>
<dbReference type="PANTHER" id="PTHR21445">
    <property type="entry name" value="ENDONUCLEASE IV ENDODEOXYRIBONUCLEASE IV"/>
    <property type="match status" value="1"/>
</dbReference>
<keyword evidence="5 9" id="KW-0227">DNA damage</keyword>
<dbReference type="PROSITE" id="PS00730">
    <property type="entry name" value="AP_NUCLEASE_F2_2"/>
    <property type="match status" value="1"/>
</dbReference>
<keyword evidence="6 9" id="KW-0378">Hydrolase</keyword>
<dbReference type="PROSITE" id="PS51432">
    <property type="entry name" value="AP_NUCLEASE_F2_4"/>
    <property type="match status" value="1"/>
</dbReference>
<keyword evidence="8 9" id="KW-0234">DNA repair</keyword>
<keyword evidence="4 9" id="KW-0255">Endonuclease</keyword>
<evidence type="ECO:0000256" key="3">
    <source>
        <dbReference type="ARBA" id="ARBA00022723"/>
    </source>
</evidence>
<evidence type="ECO:0000256" key="2">
    <source>
        <dbReference type="ARBA" id="ARBA00022722"/>
    </source>
</evidence>
<feature type="binding site" evidence="9">
    <location>
        <position position="228"/>
    </location>
    <ligand>
        <name>Zn(2+)</name>
        <dbReference type="ChEBI" id="CHEBI:29105"/>
        <label>3</label>
    </ligand>
</feature>
<dbReference type="NCBIfam" id="TIGR00587">
    <property type="entry name" value="nfo"/>
    <property type="match status" value="1"/>
</dbReference>
<dbReference type="PROSITE" id="PS00729">
    <property type="entry name" value="AP_NUCLEASE_F2_1"/>
    <property type="match status" value="1"/>
</dbReference>
<accession>A0A517Z8I6</accession>
<feature type="binding site" evidence="9">
    <location>
        <position position="144"/>
    </location>
    <ligand>
        <name>Zn(2+)</name>
        <dbReference type="ChEBI" id="CHEBI:29105"/>
        <label>1</label>
    </ligand>
</feature>
<dbReference type="InterPro" id="IPR001719">
    <property type="entry name" value="AP_endonuc_2"/>
</dbReference>
<dbReference type="EMBL" id="CP036275">
    <property type="protein sequence ID" value="QDU38798.1"/>
    <property type="molecule type" value="Genomic_DNA"/>
</dbReference>
<dbReference type="GO" id="GO:0008270">
    <property type="term" value="F:zinc ion binding"/>
    <property type="evidence" value="ECO:0007669"/>
    <property type="project" value="UniProtKB-UniRule"/>
</dbReference>
<dbReference type="SMART" id="SM00518">
    <property type="entry name" value="AP2Ec"/>
    <property type="match status" value="1"/>
</dbReference>
<sequence length="284" mass="31523">MPLLGAHMSIAGGCFKAVDAAHELEMDTVQIFTKNNNQWKAKLLEACDIEQFAEALERTGVQIPSAHASYLINMGSPKDDLWRKSLDAFVVELERGEALGLAGLVIHPGSYVDSDEQSGLERIGTALVEALDRTDGCSIDIWLETTAGQGTNLGHRFEHLAQLIEAAGAGDRLGICVDTCHIFAAGYDIRTAKGYRAAMKELDDVVGLDRVRAWHLNDSKKPLGSRVDRHEHIGEGEIGLEAFRQVLNDRRFRKLPMYLETKKEKRDGEEMDAVNLRTLRELLK</sequence>
<dbReference type="SUPFAM" id="SSF51658">
    <property type="entry name" value="Xylose isomerase-like"/>
    <property type="match status" value="1"/>
</dbReference>
<dbReference type="OrthoDB" id="9805666at2"/>
<gene>
    <name evidence="9 11" type="primary">nfo</name>
    <name evidence="11" type="ORF">Mal4_31280</name>
</gene>
<dbReference type="FunFam" id="3.20.20.150:FF:000001">
    <property type="entry name" value="Probable endonuclease 4"/>
    <property type="match status" value="1"/>
</dbReference>
<feature type="binding site" evidence="9">
    <location>
        <position position="181"/>
    </location>
    <ligand>
        <name>Zn(2+)</name>
        <dbReference type="ChEBI" id="CHEBI:29105"/>
        <label>3</label>
    </ligand>
</feature>
<evidence type="ECO:0000256" key="6">
    <source>
        <dbReference type="ARBA" id="ARBA00022801"/>
    </source>
</evidence>
<dbReference type="PROSITE" id="PS00731">
    <property type="entry name" value="AP_NUCLEASE_F2_3"/>
    <property type="match status" value="1"/>
</dbReference>
<evidence type="ECO:0000256" key="5">
    <source>
        <dbReference type="ARBA" id="ARBA00022763"/>
    </source>
</evidence>
<name>A0A517Z8I6_9PLAN</name>
<dbReference type="Proteomes" id="UP000320496">
    <property type="component" value="Chromosome"/>
</dbReference>
<keyword evidence="3 9" id="KW-0479">Metal-binding</keyword>
<feature type="binding site" evidence="9">
    <location>
        <position position="67"/>
    </location>
    <ligand>
        <name>Zn(2+)</name>
        <dbReference type="ChEBI" id="CHEBI:29105"/>
        <label>1</label>
    </ligand>
</feature>
<feature type="domain" description="Xylose isomerase-like TIM barrel" evidence="10">
    <location>
        <begin position="18"/>
        <end position="273"/>
    </location>
</feature>
<dbReference type="InterPro" id="IPR036237">
    <property type="entry name" value="Xyl_isomerase-like_sf"/>
</dbReference>
<proteinExistence type="inferred from homology"/>
<dbReference type="CDD" id="cd00019">
    <property type="entry name" value="AP2Ec"/>
    <property type="match status" value="1"/>
</dbReference>
<evidence type="ECO:0000256" key="1">
    <source>
        <dbReference type="ARBA" id="ARBA00005340"/>
    </source>
</evidence>
<dbReference type="GO" id="GO:0006284">
    <property type="term" value="P:base-excision repair"/>
    <property type="evidence" value="ECO:0007669"/>
    <property type="project" value="TreeGrafter"/>
</dbReference>
<dbReference type="Pfam" id="PF01261">
    <property type="entry name" value="AP_endonuc_2"/>
    <property type="match status" value="1"/>
</dbReference>
<evidence type="ECO:0000256" key="7">
    <source>
        <dbReference type="ARBA" id="ARBA00022833"/>
    </source>
</evidence>
<evidence type="ECO:0000313" key="11">
    <source>
        <dbReference type="EMBL" id="QDU38798.1"/>
    </source>
</evidence>
<comment type="cofactor">
    <cofactor evidence="9">
        <name>Zn(2+)</name>
        <dbReference type="ChEBI" id="CHEBI:29105"/>
    </cofactor>
    <text evidence="9">Binds 3 Zn(2+) ions.</text>
</comment>
<dbReference type="KEGG" id="mri:Mal4_31280"/>
<comment type="similarity">
    <text evidence="1 9">Belongs to the AP endonuclease 2 family.</text>
</comment>
<dbReference type="AlphaFoldDB" id="A0A517Z8I6"/>
<dbReference type="Gene3D" id="3.20.20.150">
    <property type="entry name" value="Divalent-metal-dependent TIM barrel enzymes"/>
    <property type="match status" value="1"/>
</dbReference>
<evidence type="ECO:0000256" key="4">
    <source>
        <dbReference type="ARBA" id="ARBA00022759"/>
    </source>
</evidence>
<keyword evidence="2 9" id="KW-0540">Nuclease</keyword>
<protein>
    <recommendedName>
        <fullName evidence="9">Probable endonuclease 4</fullName>
        <ecNumber evidence="9">3.1.21.2</ecNumber>
    </recommendedName>
    <alternativeName>
        <fullName evidence="9">Endodeoxyribonuclease IV</fullName>
    </alternativeName>
    <alternativeName>
        <fullName evidence="9">Endonuclease IV</fullName>
    </alternativeName>
</protein>
<feature type="binding site" evidence="9">
    <location>
        <position position="144"/>
    </location>
    <ligand>
        <name>Zn(2+)</name>
        <dbReference type="ChEBI" id="CHEBI:29105"/>
        <label>2</label>
    </ligand>
</feature>
<dbReference type="GO" id="GO:0008081">
    <property type="term" value="F:phosphoric diester hydrolase activity"/>
    <property type="evidence" value="ECO:0007669"/>
    <property type="project" value="TreeGrafter"/>
</dbReference>